<proteinExistence type="predicted"/>
<name>A0A3P6CRH1_BRAOL</name>
<keyword evidence="1" id="KW-0812">Transmembrane</keyword>
<sequence length="88" mass="10235">MEEELRNLIKVWISAFISISYCYCISSKISKGFLFYIIWFYPSSSPLSPSHLHHLSSDSSLLLFCPLMCHLCFLPHMARKLQARSLCF</sequence>
<evidence type="ECO:0000313" key="2">
    <source>
        <dbReference type="EMBL" id="VDD21427.1"/>
    </source>
</evidence>
<keyword evidence="1" id="KW-0472">Membrane</keyword>
<evidence type="ECO:0000256" key="1">
    <source>
        <dbReference type="SAM" id="Phobius"/>
    </source>
</evidence>
<dbReference type="EMBL" id="LR031874">
    <property type="protein sequence ID" value="VDD21427.1"/>
    <property type="molecule type" value="Genomic_DNA"/>
</dbReference>
<keyword evidence="1" id="KW-1133">Transmembrane helix</keyword>
<reference evidence="2" key="1">
    <citation type="submission" date="2018-11" db="EMBL/GenBank/DDBJ databases">
        <authorList>
            <consortium name="Genoscope - CEA"/>
            <person name="William W."/>
        </authorList>
    </citation>
    <scope>NUCLEOTIDE SEQUENCE</scope>
</reference>
<organism evidence="2">
    <name type="scientific">Brassica oleracea</name>
    <name type="common">Wild cabbage</name>
    <dbReference type="NCBI Taxonomy" id="3712"/>
    <lineage>
        <taxon>Eukaryota</taxon>
        <taxon>Viridiplantae</taxon>
        <taxon>Streptophyta</taxon>
        <taxon>Embryophyta</taxon>
        <taxon>Tracheophyta</taxon>
        <taxon>Spermatophyta</taxon>
        <taxon>Magnoliopsida</taxon>
        <taxon>eudicotyledons</taxon>
        <taxon>Gunneridae</taxon>
        <taxon>Pentapetalae</taxon>
        <taxon>rosids</taxon>
        <taxon>malvids</taxon>
        <taxon>Brassicales</taxon>
        <taxon>Brassicaceae</taxon>
        <taxon>Brassiceae</taxon>
        <taxon>Brassica</taxon>
    </lineage>
</organism>
<gene>
    <name evidence="2" type="ORF">BOLC2T07723H</name>
</gene>
<feature type="transmembrane region" description="Helical" evidence="1">
    <location>
        <begin position="61"/>
        <end position="78"/>
    </location>
</feature>
<accession>A0A3P6CRH1</accession>
<dbReference type="AlphaFoldDB" id="A0A3P6CRH1"/>
<feature type="transmembrane region" description="Helical" evidence="1">
    <location>
        <begin position="12"/>
        <end position="41"/>
    </location>
</feature>
<protein>
    <submittedName>
        <fullName evidence="2">Uncharacterized protein</fullName>
    </submittedName>
</protein>